<reference evidence="3" key="1">
    <citation type="journal article" date="2019" name="Philos. Trans. R. Soc. Lond., B, Biol. Sci.">
        <title>Targeted metagenomic recovery of four divergent viruses reveals shared and distinctive characteristics of giant viruses of marine eukaryotes.</title>
        <authorList>
            <person name="Needham D.M."/>
            <person name="Poirier C."/>
            <person name="Hehenberger E."/>
            <person name="Jimenez V."/>
            <person name="Swalwell J.E."/>
            <person name="Santoro A.E."/>
            <person name="Worden A.Z."/>
        </authorList>
    </citation>
    <scope>NUCLEOTIDE SEQUENCE</scope>
    <source>
        <strain evidence="3">OPacV-421</strain>
    </source>
</reference>
<evidence type="ECO:0000259" key="2">
    <source>
        <dbReference type="Pfam" id="PF03109"/>
    </source>
</evidence>
<name>A0A5J6VLK2_9VIRU</name>
<evidence type="ECO:0000313" key="3">
    <source>
        <dbReference type="EMBL" id="QFG74950.1"/>
    </source>
</evidence>
<dbReference type="Gene3D" id="3.30.200.20">
    <property type="entry name" value="Phosphorylase Kinase, domain 1"/>
    <property type="match status" value="1"/>
</dbReference>
<proteinExistence type="predicted"/>
<feature type="transmembrane region" description="Helical" evidence="1">
    <location>
        <begin position="6"/>
        <end position="24"/>
    </location>
</feature>
<dbReference type="PANTHER" id="PTHR45890:SF1">
    <property type="entry name" value="AARF DOMAIN CONTAINING KINASE 2"/>
    <property type="match status" value="1"/>
</dbReference>
<dbReference type="InterPro" id="IPR004147">
    <property type="entry name" value="ABC1_dom"/>
</dbReference>
<sequence>MHIFFHFILLESLCFINYFYFMLFNHYSNTLLYYLKNNLLECGPILLKLSQWTISKIELQYPDYKSNLEPFKDFYENCKTHPITYTINIYKDEYKSNLLDDYRLLHEYDIKSGSIAQVHIAICKKTNKKVAIKCIHPYNNNIFIYSILFFRFTMYIFECLFNYNFFCCEISDLIYWIKQQINLKNEYENLEIFYNIYKDNKYIIIPKPISHSTNILIMSYEEGESINTIDLPVYKKNKLLLLLVAFIKNNLYINRISHCDLHLGNWKIQKHDKYNAICIYDFGLCSTKCSKKVCNYLDNWVLKDYKQLTTFNSDNIISKKKLNKQNVFDDLYTIATTSNGNFDIYISKLLKYHANHNYIINIEKINIFISLILLQNTFKEYGVLAANTSTTDFYFSDTNCLISLCETLNIMPKFKCYLETLFSQVKQQSFYKKSIKKKSIINHTPRSFGTLAI</sequence>
<dbReference type="InterPro" id="IPR011009">
    <property type="entry name" value="Kinase-like_dom_sf"/>
</dbReference>
<evidence type="ECO:0000256" key="1">
    <source>
        <dbReference type="SAM" id="Phobius"/>
    </source>
</evidence>
<dbReference type="InterPro" id="IPR052402">
    <property type="entry name" value="ADCK_kinase"/>
</dbReference>
<dbReference type="SUPFAM" id="SSF56112">
    <property type="entry name" value="Protein kinase-like (PK-like)"/>
    <property type="match status" value="1"/>
</dbReference>
<keyword evidence="1" id="KW-1133">Transmembrane helix</keyword>
<feature type="transmembrane region" description="Helical" evidence="1">
    <location>
        <begin position="142"/>
        <end position="163"/>
    </location>
</feature>
<dbReference type="EMBL" id="MN448295">
    <property type="protein sequence ID" value="QFG74950.1"/>
    <property type="molecule type" value="Genomic_DNA"/>
</dbReference>
<dbReference type="Pfam" id="PF03109">
    <property type="entry name" value="ABC1"/>
    <property type="match status" value="1"/>
</dbReference>
<keyword evidence="1" id="KW-0812">Transmembrane</keyword>
<protein>
    <recommendedName>
        <fullName evidence="2">ABC1 atypical kinase-like domain-containing protein</fullName>
    </recommendedName>
</protein>
<accession>A0A5J6VLK2</accession>
<dbReference type="PANTHER" id="PTHR45890">
    <property type="entry name" value="AARF DOMAIN CONTAINING KINASE 2 (PREDICTED)"/>
    <property type="match status" value="1"/>
</dbReference>
<organism evidence="3">
    <name type="scientific">Megaviridae environmental sample</name>
    <dbReference type="NCBI Taxonomy" id="1737588"/>
    <lineage>
        <taxon>Viruses</taxon>
        <taxon>Varidnaviria</taxon>
        <taxon>Bamfordvirae</taxon>
        <taxon>Nucleocytoviricota</taxon>
        <taxon>Megaviricetes</taxon>
        <taxon>Imitervirales</taxon>
        <taxon>Mimiviridae</taxon>
        <taxon>environmental samples</taxon>
    </lineage>
</organism>
<feature type="domain" description="ABC1 atypical kinase-like" evidence="2">
    <location>
        <begin position="78"/>
        <end position="308"/>
    </location>
</feature>
<keyword evidence="1" id="KW-0472">Membrane</keyword>